<accession>A0AA39GI05</accession>
<dbReference type="AlphaFoldDB" id="A0AA39GI05"/>
<evidence type="ECO:0000313" key="3">
    <source>
        <dbReference type="Proteomes" id="UP001175261"/>
    </source>
</evidence>
<feature type="region of interest" description="Disordered" evidence="1">
    <location>
        <begin position="166"/>
        <end position="252"/>
    </location>
</feature>
<evidence type="ECO:0000256" key="1">
    <source>
        <dbReference type="SAM" id="MobiDB-lite"/>
    </source>
</evidence>
<feature type="region of interest" description="Disordered" evidence="1">
    <location>
        <begin position="526"/>
        <end position="563"/>
    </location>
</feature>
<dbReference type="EMBL" id="JAPDFR010000003">
    <property type="protein sequence ID" value="KAK0387713.1"/>
    <property type="molecule type" value="Genomic_DNA"/>
</dbReference>
<feature type="region of interest" description="Disordered" evidence="1">
    <location>
        <begin position="318"/>
        <end position="341"/>
    </location>
</feature>
<organism evidence="2 3">
    <name type="scientific">Sarocladium strictum</name>
    <name type="common">Black bundle disease fungus</name>
    <name type="synonym">Acremonium strictum</name>
    <dbReference type="NCBI Taxonomy" id="5046"/>
    <lineage>
        <taxon>Eukaryota</taxon>
        <taxon>Fungi</taxon>
        <taxon>Dikarya</taxon>
        <taxon>Ascomycota</taxon>
        <taxon>Pezizomycotina</taxon>
        <taxon>Sordariomycetes</taxon>
        <taxon>Hypocreomycetidae</taxon>
        <taxon>Hypocreales</taxon>
        <taxon>Sarocladiaceae</taxon>
        <taxon>Sarocladium</taxon>
    </lineage>
</organism>
<feature type="compositionally biased region" description="Low complexity" evidence="1">
    <location>
        <begin position="535"/>
        <end position="548"/>
    </location>
</feature>
<name>A0AA39GI05_SARSR</name>
<gene>
    <name evidence="2" type="ORF">NLU13_3958</name>
</gene>
<dbReference type="Proteomes" id="UP001175261">
    <property type="component" value="Unassembled WGS sequence"/>
</dbReference>
<feature type="compositionally biased region" description="Low complexity" evidence="1">
    <location>
        <begin position="1"/>
        <end position="21"/>
    </location>
</feature>
<keyword evidence="3" id="KW-1185">Reference proteome</keyword>
<proteinExistence type="predicted"/>
<evidence type="ECO:0000313" key="2">
    <source>
        <dbReference type="EMBL" id="KAK0387713.1"/>
    </source>
</evidence>
<protein>
    <submittedName>
        <fullName evidence="2">Uncharacterized protein</fullName>
    </submittedName>
</protein>
<feature type="region of interest" description="Disordered" evidence="1">
    <location>
        <begin position="96"/>
        <end position="119"/>
    </location>
</feature>
<feature type="compositionally biased region" description="Basic residues" evidence="1">
    <location>
        <begin position="206"/>
        <end position="215"/>
    </location>
</feature>
<comment type="caution">
    <text evidence="2">The sequence shown here is derived from an EMBL/GenBank/DDBJ whole genome shotgun (WGS) entry which is preliminary data.</text>
</comment>
<feature type="region of interest" description="Disordered" evidence="1">
    <location>
        <begin position="1"/>
        <end position="28"/>
    </location>
</feature>
<sequence length="629" mass="67903">MKGLMPLRLSSSCSSLTSGTPSEDRMGAETDTYFPEQLVKDLEMSAAMFAAKNLSAGVPLRSISPGLHSGPSHIPSLGPIEERESIVSFLNQRGYHEDSTDGDSFTDTDGSGAMVPPSVPLREQSVVTAATSLTSSGNLPSPSGFLPCDKSRIYSWIEADSDMEDHDYTADDKAGFLSPRPPTPPQSDNSFVAVKGQQGGGGSQSHAKRSRHRRSQSLAIEVSTKLPQRRLSGRSAKAKLQSTPPQRAQADFHHSTTTFGGPGWTPRQGSPPAHAVMETPLPEPMEIDEMSSLASLVAMNSHIDDDIDYDDDDSMYPAVNTKPTSRNEVYIRPSPPPSPPPTVQHLLTGSVQNFSIPSSLDDAPRVVPLPPEVIETLRVSVTCFPETMLLTSSLTLETIRTYAKKVRHPHLGSITLRSQSPPRHNPGRSIWRKVSSYRRGGRFSKEDMGDMDVVPELPKPWMVVKNIFGGASDYICDALYAHAVAYNYISALVPAHHSPPNACPSPTLSTGDDIPRKAASLLGLSQKDSATDGQSAPRSSSGPLSSWRRNSRHSSQPSSPTYLQQEAALRDVQAGLTRCVMGLVATARTMAEEEGKGIGKGVVVLEGRAGDEYLMRSLLEVVRLSEELC</sequence>
<feature type="compositionally biased region" description="Polar residues" evidence="1">
    <location>
        <begin position="553"/>
        <end position="563"/>
    </location>
</feature>
<reference evidence="2" key="1">
    <citation type="submission" date="2022-10" db="EMBL/GenBank/DDBJ databases">
        <title>Determination and structural analysis of whole genome sequence of Sarocladium strictum F4-1.</title>
        <authorList>
            <person name="Hu L."/>
            <person name="Jiang Y."/>
        </authorList>
    </citation>
    <scope>NUCLEOTIDE SEQUENCE</scope>
    <source>
        <strain evidence="2">F4-1</strain>
    </source>
</reference>